<dbReference type="PANTHER" id="PTHR47027:SF8">
    <property type="entry name" value="RIBONUCLEASE H"/>
    <property type="match status" value="1"/>
</dbReference>
<dbReference type="AlphaFoldDB" id="A0A0J7JZ94"/>
<feature type="non-terminal residue" evidence="1">
    <location>
        <position position="1"/>
    </location>
</feature>
<keyword evidence="1" id="KW-0378">Hydrolase</keyword>
<keyword evidence="1" id="KW-0695">RNA-directed DNA polymerase</keyword>
<dbReference type="GO" id="GO:0003964">
    <property type="term" value="F:RNA-directed DNA polymerase activity"/>
    <property type="evidence" value="ECO:0007669"/>
    <property type="project" value="UniProtKB-KW"/>
</dbReference>
<comment type="caution">
    <text evidence="1">The sequence shown here is derived from an EMBL/GenBank/DDBJ whole genome shotgun (WGS) entry which is preliminary data.</text>
</comment>
<dbReference type="Proteomes" id="UP000036403">
    <property type="component" value="Unassembled WGS sequence"/>
</dbReference>
<keyword evidence="1" id="KW-0540">Nuclease</keyword>
<protein>
    <submittedName>
        <fullName evidence="1">Endonuclease-reverse transcriptase</fullName>
    </submittedName>
</protein>
<evidence type="ECO:0000313" key="1">
    <source>
        <dbReference type="EMBL" id="KMQ83508.1"/>
    </source>
</evidence>
<gene>
    <name evidence="1" type="ORF">RF55_19836</name>
</gene>
<keyword evidence="2" id="KW-1185">Reference proteome</keyword>
<accession>A0A0J7JZ94</accession>
<keyword evidence="1" id="KW-0255">Endonuclease</keyword>
<keyword evidence="1" id="KW-0548">Nucleotidyltransferase</keyword>
<organism evidence="1 2">
    <name type="scientific">Lasius niger</name>
    <name type="common">Black garden ant</name>
    <dbReference type="NCBI Taxonomy" id="67767"/>
    <lineage>
        <taxon>Eukaryota</taxon>
        <taxon>Metazoa</taxon>
        <taxon>Ecdysozoa</taxon>
        <taxon>Arthropoda</taxon>
        <taxon>Hexapoda</taxon>
        <taxon>Insecta</taxon>
        <taxon>Pterygota</taxon>
        <taxon>Neoptera</taxon>
        <taxon>Endopterygota</taxon>
        <taxon>Hymenoptera</taxon>
        <taxon>Apocrita</taxon>
        <taxon>Aculeata</taxon>
        <taxon>Formicoidea</taxon>
        <taxon>Formicidae</taxon>
        <taxon>Formicinae</taxon>
        <taxon>Lasius</taxon>
        <taxon>Lasius</taxon>
    </lineage>
</organism>
<evidence type="ECO:0000313" key="2">
    <source>
        <dbReference type="Proteomes" id="UP000036403"/>
    </source>
</evidence>
<dbReference type="PANTHER" id="PTHR47027">
    <property type="entry name" value="REVERSE TRANSCRIPTASE DOMAIN-CONTAINING PROTEIN"/>
    <property type="match status" value="1"/>
</dbReference>
<sequence length="75" mass="8564">HSGIWPDDWVESIFVPIYKKGAKTNCSNYKTIALISHASKILLWIINERLKPYIHPQIPEEQAGFMPGKGTRNKS</sequence>
<keyword evidence="1" id="KW-0808">Transferase</keyword>
<reference evidence="1 2" key="1">
    <citation type="submission" date="2015-04" db="EMBL/GenBank/DDBJ databases">
        <title>Lasius niger genome sequencing.</title>
        <authorList>
            <person name="Konorov E.A."/>
            <person name="Nikitin M.A."/>
            <person name="Kirill M.V."/>
            <person name="Chang P."/>
        </authorList>
    </citation>
    <scope>NUCLEOTIDE SEQUENCE [LARGE SCALE GENOMIC DNA]</scope>
    <source>
        <tissue evidence="1">Whole</tissue>
    </source>
</reference>
<name>A0A0J7JZ94_LASNI</name>
<proteinExistence type="predicted"/>
<dbReference type="GO" id="GO:0004519">
    <property type="term" value="F:endonuclease activity"/>
    <property type="evidence" value="ECO:0007669"/>
    <property type="project" value="UniProtKB-KW"/>
</dbReference>
<dbReference type="EMBL" id="LBMM01019571">
    <property type="protein sequence ID" value="KMQ83508.1"/>
    <property type="molecule type" value="Genomic_DNA"/>
</dbReference>
<dbReference type="OrthoDB" id="7553904at2759"/>
<dbReference type="STRING" id="67767.A0A0J7JZ94"/>
<dbReference type="PaxDb" id="67767-A0A0J7JZ94"/>